<dbReference type="AlphaFoldDB" id="A0A915LAS0"/>
<organism evidence="1 2">
    <name type="scientific">Romanomermis culicivorax</name>
    <name type="common">Nematode worm</name>
    <dbReference type="NCBI Taxonomy" id="13658"/>
    <lineage>
        <taxon>Eukaryota</taxon>
        <taxon>Metazoa</taxon>
        <taxon>Ecdysozoa</taxon>
        <taxon>Nematoda</taxon>
        <taxon>Enoplea</taxon>
        <taxon>Dorylaimia</taxon>
        <taxon>Mermithida</taxon>
        <taxon>Mermithoidea</taxon>
        <taxon>Mermithidae</taxon>
        <taxon>Romanomermis</taxon>
    </lineage>
</organism>
<dbReference type="Proteomes" id="UP000887565">
    <property type="component" value="Unplaced"/>
</dbReference>
<dbReference type="WBParaSite" id="nRc.2.0.1.t48184-RA">
    <property type="protein sequence ID" value="nRc.2.0.1.t48184-RA"/>
    <property type="gene ID" value="nRc.2.0.1.g48184"/>
</dbReference>
<dbReference type="Gene3D" id="2.70.40.10">
    <property type="match status" value="1"/>
</dbReference>
<keyword evidence="1" id="KW-1185">Reference proteome</keyword>
<accession>A0A915LAS0</accession>
<reference evidence="2" key="1">
    <citation type="submission" date="2022-11" db="UniProtKB">
        <authorList>
            <consortium name="WormBaseParasite"/>
        </authorList>
    </citation>
    <scope>IDENTIFICATION</scope>
</reference>
<evidence type="ECO:0000313" key="1">
    <source>
        <dbReference type="Proteomes" id="UP000887565"/>
    </source>
</evidence>
<proteinExistence type="predicted"/>
<name>A0A915LAS0_ROMCU</name>
<dbReference type="InterPro" id="IPR036157">
    <property type="entry name" value="dUTPase-like_sf"/>
</dbReference>
<evidence type="ECO:0000313" key="2">
    <source>
        <dbReference type="WBParaSite" id="nRc.2.0.1.t48184-RA"/>
    </source>
</evidence>
<protein>
    <submittedName>
        <fullName evidence="2">NADH-ubiquinone oxidoreductase 9 kDa subunit</fullName>
    </submittedName>
</protein>
<sequence>MSASAAIVAKDVLRFARLSENAIPPSKGSAKAAGFDLYSAYDYYFSDQKYLFATRVLHLSSFIRDDPYNKL</sequence>